<dbReference type="Proteomes" id="UP000663852">
    <property type="component" value="Unassembled WGS sequence"/>
</dbReference>
<dbReference type="PANTHER" id="PTHR12326">
    <property type="entry name" value="PLECKSTRIN HOMOLOGY DOMAIN CONTAINING PROTEIN"/>
    <property type="match status" value="1"/>
</dbReference>
<dbReference type="InterPro" id="IPR051366">
    <property type="entry name" value="DEF8"/>
</dbReference>
<dbReference type="EMBL" id="CAJNOJ010000092">
    <property type="protein sequence ID" value="CAF1087875.1"/>
    <property type="molecule type" value="Genomic_DNA"/>
</dbReference>
<feature type="compositionally biased region" description="Acidic residues" evidence="5">
    <location>
        <begin position="166"/>
        <end position="185"/>
    </location>
</feature>
<dbReference type="PROSITE" id="PS50081">
    <property type="entry name" value="ZF_DAG_PE_2"/>
    <property type="match status" value="1"/>
</dbReference>
<accession>A0A814N7F2</accession>
<feature type="compositionally biased region" description="Polar residues" evidence="5">
    <location>
        <begin position="139"/>
        <end position="149"/>
    </location>
</feature>
<evidence type="ECO:0000256" key="1">
    <source>
        <dbReference type="ARBA" id="ARBA00022723"/>
    </source>
</evidence>
<evidence type="ECO:0000313" key="8">
    <source>
        <dbReference type="Proteomes" id="UP000663852"/>
    </source>
</evidence>
<evidence type="ECO:0000256" key="4">
    <source>
        <dbReference type="ARBA" id="ARBA00022833"/>
    </source>
</evidence>
<reference evidence="7" key="1">
    <citation type="submission" date="2021-02" db="EMBL/GenBank/DDBJ databases">
        <authorList>
            <person name="Nowell W R."/>
        </authorList>
    </citation>
    <scope>NUCLEOTIDE SEQUENCE</scope>
</reference>
<gene>
    <name evidence="7" type="ORF">EDS130_LOCUS19319</name>
</gene>
<keyword evidence="2" id="KW-0677">Repeat</keyword>
<keyword evidence="4" id="KW-0862">Zinc</keyword>
<comment type="caution">
    <text evidence="7">The sequence shown here is derived from an EMBL/GenBank/DDBJ whole genome shotgun (WGS) entry which is preliminary data.</text>
</comment>
<organism evidence="7 8">
    <name type="scientific">Adineta ricciae</name>
    <name type="common">Rotifer</name>
    <dbReference type="NCBI Taxonomy" id="249248"/>
    <lineage>
        <taxon>Eukaryota</taxon>
        <taxon>Metazoa</taxon>
        <taxon>Spiralia</taxon>
        <taxon>Gnathifera</taxon>
        <taxon>Rotifera</taxon>
        <taxon>Eurotatoria</taxon>
        <taxon>Bdelloidea</taxon>
        <taxon>Adinetida</taxon>
        <taxon>Adinetidae</taxon>
        <taxon>Adineta</taxon>
    </lineage>
</organism>
<evidence type="ECO:0000256" key="2">
    <source>
        <dbReference type="ARBA" id="ARBA00022737"/>
    </source>
</evidence>
<dbReference type="Pfam" id="PF13901">
    <property type="entry name" value="RH_dom"/>
    <property type="match status" value="1"/>
</dbReference>
<protein>
    <recommendedName>
        <fullName evidence="6">Phorbol-ester/DAG-type domain-containing protein</fullName>
    </recommendedName>
</protein>
<keyword evidence="3" id="KW-0863">Zinc-finger</keyword>
<dbReference type="InterPro" id="IPR002219">
    <property type="entry name" value="PKC_DAG/PE"/>
</dbReference>
<keyword evidence="1" id="KW-0479">Metal-binding</keyword>
<feature type="region of interest" description="Disordered" evidence="5">
    <location>
        <begin position="137"/>
        <end position="185"/>
    </location>
</feature>
<sequence>MSKTSSKWSDLVHKHTRSLSRTFERLSFLHREEPESSLSSSLPANFVMQQCLSKCEPDVSVDTFISPKALEPCKYCFEQVTSPVIADVFNTTRERLCSDPVNVPNPSIQQGQQQSHSTGYGSMFGNELSPATDYWTIGMNDSTPHSSVTQEDEDQSIYDGSSITDGGDEESNDEDASVATDDDDDDTFEVLSFNAPPESTLYIKEFPHTTSASQNHACACCNELFSSISNLPPRRCYYYGNLYCSRCHIAEYACIPAKLIKTFDTRLYPVCRRAKSILQVNIYQPVFDIHHDNESLYTSVSLLADVKTIRIQFHHYYAYLSTCPRIENEFQEKFFKEFYARDYLYQSVHLYSVDDLLSLKKILHILTNASIKARQHINHCEICREKGFTCEICKNRADILYPFDEAKNIGRCDRCSNLYHRQCWQHIDHDCPKCYRLVQRQYLQEMV</sequence>
<proteinExistence type="predicted"/>
<evidence type="ECO:0000256" key="5">
    <source>
        <dbReference type="SAM" id="MobiDB-lite"/>
    </source>
</evidence>
<dbReference type="GO" id="GO:0008270">
    <property type="term" value="F:zinc ion binding"/>
    <property type="evidence" value="ECO:0007669"/>
    <property type="project" value="UniProtKB-KW"/>
</dbReference>
<evidence type="ECO:0000259" key="6">
    <source>
        <dbReference type="PROSITE" id="PS50081"/>
    </source>
</evidence>
<name>A0A814N7F2_ADIRI</name>
<evidence type="ECO:0000313" key="7">
    <source>
        <dbReference type="EMBL" id="CAF1087875.1"/>
    </source>
</evidence>
<dbReference type="OrthoDB" id="62364at2759"/>
<evidence type="ECO:0000256" key="3">
    <source>
        <dbReference type="ARBA" id="ARBA00022771"/>
    </source>
</evidence>
<dbReference type="SMART" id="SM01175">
    <property type="entry name" value="DUF4206"/>
    <property type="match status" value="1"/>
</dbReference>
<feature type="domain" description="Phorbol-ester/DAG-type" evidence="6">
    <location>
        <begin position="363"/>
        <end position="431"/>
    </location>
</feature>
<dbReference type="AlphaFoldDB" id="A0A814N7F2"/>
<dbReference type="InterPro" id="IPR025258">
    <property type="entry name" value="RH_dom"/>
</dbReference>
<dbReference type="PANTHER" id="PTHR12326:SF12">
    <property type="entry name" value="PLECKSTRIN HOMOLOGY AND RUN DOMAIN CONTAINING M1"/>
    <property type="match status" value="1"/>
</dbReference>